<evidence type="ECO:0000256" key="1">
    <source>
        <dbReference type="ARBA" id="ARBA00001936"/>
    </source>
</evidence>
<dbReference type="GO" id="GO:0005737">
    <property type="term" value="C:cytoplasm"/>
    <property type="evidence" value="ECO:0007669"/>
    <property type="project" value="InterPro"/>
</dbReference>
<dbReference type="InterPro" id="IPR038763">
    <property type="entry name" value="DHH_sf"/>
</dbReference>
<proteinExistence type="predicted"/>
<organism evidence="6 7">
    <name type="scientific">Pythium insidiosum</name>
    <name type="common">Pythiosis disease agent</name>
    <dbReference type="NCBI Taxonomy" id="114742"/>
    <lineage>
        <taxon>Eukaryota</taxon>
        <taxon>Sar</taxon>
        <taxon>Stramenopiles</taxon>
        <taxon>Oomycota</taxon>
        <taxon>Peronosporomycetes</taxon>
        <taxon>Pythiales</taxon>
        <taxon>Pythiaceae</taxon>
        <taxon>Pythium</taxon>
    </lineage>
</organism>
<dbReference type="GO" id="GO:0004309">
    <property type="term" value="F:exopolyphosphatase activity"/>
    <property type="evidence" value="ECO:0007669"/>
    <property type="project" value="TreeGrafter"/>
</dbReference>
<sequence>MPMQWREESAALRAKGVEQLNAFLRRVRGHVDAIQAPARPVHVFLGNEAADADSIVSSLVYAYLRDHQSQSETVLAVPVLSIPRDELPLRCDVMALFEALGIDTSAMVFVDEFPWEQASSSLRLTLLDHNALTTKRMPSASESLGDCVVEILDHHADLGVHASAAVRDIAFHGHDALVASTCTLVAERLLASDKLPHEHHALSATLLLAVIALDSINFDPRAKKVTPRDVAAAAELERMAFADKAVLFHWLHSEKFNVAHWSAFSPRNCLQCDYKEFDANGQRYGVSAVLIPLQAFVRKAETPQALTTALRHWCDVNGLAFLVVMTMTMDPGDGSRHRQILFFEDSETPRFVPHCLQALAHDDVLQLESLALPVETTPGTCFHAFSQRNTAASRKQVVPLLQQALSKL</sequence>
<dbReference type="GO" id="GO:0046872">
    <property type="term" value="F:metal ion binding"/>
    <property type="evidence" value="ECO:0007669"/>
    <property type="project" value="UniProtKB-KW"/>
</dbReference>
<reference evidence="6" key="1">
    <citation type="submission" date="2021-12" db="EMBL/GenBank/DDBJ databases">
        <title>Prjna785345.</title>
        <authorList>
            <person name="Rujirawat T."/>
            <person name="Krajaejun T."/>
        </authorList>
    </citation>
    <scope>NUCLEOTIDE SEQUENCE</scope>
    <source>
        <strain evidence="6">Pi057C3</strain>
    </source>
</reference>
<evidence type="ECO:0000259" key="5">
    <source>
        <dbReference type="SMART" id="SM01131"/>
    </source>
</evidence>
<keyword evidence="4" id="KW-0464">Manganese</keyword>
<dbReference type="Gene3D" id="3.10.310.20">
    <property type="entry name" value="DHHA2 domain"/>
    <property type="match status" value="1"/>
</dbReference>
<evidence type="ECO:0000256" key="4">
    <source>
        <dbReference type="ARBA" id="ARBA00023211"/>
    </source>
</evidence>
<dbReference type="Proteomes" id="UP001209570">
    <property type="component" value="Unassembled WGS sequence"/>
</dbReference>
<dbReference type="InterPro" id="IPR004097">
    <property type="entry name" value="DHHA2"/>
</dbReference>
<name>A0AAD5LQ73_PYTIN</name>
<dbReference type="AlphaFoldDB" id="A0AAD5LQ73"/>
<evidence type="ECO:0000256" key="2">
    <source>
        <dbReference type="ARBA" id="ARBA00022723"/>
    </source>
</evidence>
<dbReference type="SUPFAM" id="SSF64182">
    <property type="entry name" value="DHH phosphoesterases"/>
    <property type="match status" value="1"/>
</dbReference>
<dbReference type="PANTHER" id="PTHR12112">
    <property type="entry name" value="BNIP - RELATED"/>
    <property type="match status" value="1"/>
</dbReference>
<keyword evidence="2" id="KW-0479">Metal-binding</keyword>
<comment type="caution">
    <text evidence="6">The sequence shown here is derived from an EMBL/GenBank/DDBJ whole genome shotgun (WGS) entry which is preliminary data.</text>
</comment>
<dbReference type="InterPro" id="IPR038222">
    <property type="entry name" value="DHHA2_dom_sf"/>
</dbReference>
<keyword evidence="3" id="KW-0378">Hydrolase</keyword>
<keyword evidence="7" id="KW-1185">Reference proteome</keyword>
<evidence type="ECO:0000313" key="7">
    <source>
        <dbReference type="Proteomes" id="UP001209570"/>
    </source>
</evidence>
<dbReference type="PANTHER" id="PTHR12112:SF39">
    <property type="entry name" value="EG:152A3.5 PROTEIN (FBGN0003116_PN PROTEIN)"/>
    <property type="match status" value="1"/>
</dbReference>
<accession>A0AAD5LQ73</accession>
<evidence type="ECO:0000313" key="6">
    <source>
        <dbReference type="EMBL" id="KAJ0406653.1"/>
    </source>
</evidence>
<dbReference type="SMART" id="SM01131">
    <property type="entry name" value="DHHA2"/>
    <property type="match status" value="1"/>
</dbReference>
<evidence type="ECO:0000256" key="3">
    <source>
        <dbReference type="ARBA" id="ARBA00022801"/>
    </source>
</evidence>
<dbReference type="InterPro" id="IPR001667">
    <property type="entry name" value="DDH_dom"/>
</dbReference>
<dbReference type="EMBL" id="JAKCXM010000030">
    <property type="protein sequence ID" value="KAJ0406653.1"/>
    <property type="molecule type" value="Genomic_DNA"/>
</dbReference>
<dbReference type="Pfam" id="PF01368">
    <property type="entry name" value="DHH"/>
    <property type="match status" value="1"/>
</dbReference>
<protein>
    <recommendedName>
        <fullName evidence="5">DHHA2 domain-containing protein</fullName>
    </recommendedName>
</protein>
<dbReference type="Pfam" id="PF02833">
    <property type="entry name" value="DHHA2"/>
    <property type="match status" value="1"/>
</dbReference>
<comment type="cofactor">
    <cofactor evidence="1">
        <name>Mn(2+)</name>
        <dbReference type="ChEBI" id="CHEBI:29035"/>
    </cofactor>
</comment>
<feature type="domain" description="DHHA2" evidence="5">
    <location>
        <begin position="248"/>
        <end position="405"/>
    </location>
</feature>
<gene>
    <name evidence="6" type="ORF">P43SY_009764</name>
</gene>
<dbReference type="Gene3D" id="3.90.1640.10">
    <property type="entry name" value="inorganic pyrophosphatase (n-terminal core)"/>
    <property type="match status" value="1"/>
</dbReference>